<organism evidence="2 3">
    <name type="scientific">Afipia massiliensis</name>
    <dbReference type="NCBI Taxonomy" id="211460"/>
    <lineage>
        <taxon>Bacteria</taxon>
        <taxon>Pseudomonadati</taxon>
        <taxon>Pseudomonadota</taxon>
        <taxon>Alphaproteobacteria</taxon>
        <taxon>Hyphomicrobiales</taxon>
        <taxon>Nitrobacteraceae</taxon>
        <taxon>Afipia</taxon>
    </lineage>
</organism>
<feature type="compositionally biased region" description="Basic and acidic residues" evidence="1">
    <location>
        <begin position="1"/>
        <end position="28"/>
    </location>
</feature>
<evidence type="ECO:0000313" key="3">
    <source>
        <dbReference type="Proteomes" id="UP000521227"/>
    </source>
</evidence>
<proteinExistence type="predicted"/>
<dbReference type="AlphaFoldDB" id="A0A840MTP0"/>
<reference evidence="2 3" key="1">
    <citation type="submission" date="2020-08" db="EMBL/GenBank/DDBJ databases">
        <title>Genomic Encyclopedia of Type Strains, Phase IV (KMG-IV): sequencing the most valuable type-strain genomes for metagenomic binning, comparative biology and taxonomic classification.</title>
        <authorList>
            <person name="Goeker M."/>
        </authorList>
    </citation>
    <scope>NUCLEOTIDE SEQUENCE [LARGE SCALE GENOMIC DNA]</scope>
    <source>
        <strain evidence="2 3">DSM 17498</strain>
    </source>
</reference>
<accession>A0A840MTP0</accession>
<name>A0A840MTP0_9BRAD</name>
<dbReference type="Proteomes" id="UP000521227">
    <property type="component" value="Unassembled WGS sequence"/>
</dbReference>
<evidence type="ECO:0000313" key="2">
    <source>
        <dbReference type="EMBL" id="MBB5050120.1"/>
    </source>
</evidence>
<dbReference type="EMBL" id="JACHIJ010000001">
    <property type="protein sequence ID" value="MBB5050120.1"/>
    <property type="molecule type" value="Genomic_DNA"/>
</dbReference>
<feature type="region of interest" description="Disordered" evidence="1">
    <location>
        <begin position="1"/>
        <end position="57"/>
    </location>
</feature>
<dbReference type="RefSeq" id="WP_184082001.1">
    <property type="nucleotide sequence ID" value="NZ_JACHIJ010000001.1"/>
</dbReference>
<evidence type="ECO:0000256" key="1">
    <source>
        <dbReference type="SAM" id="MobiDB-lite"/>
    </source>
</evidence>
<protein>
    <submittedName>
        <fullName evidence="2">Uncharacterized protein</fullName>
    </submittedName>
</protein>
<sequence>MSGKKKKDDAADPKAKKRRSDPTKDAPFKVDPNSDDFATPRNDLSEDELKEQEDRRP</sequence>
<gene>
    <name evidence="2" type="ORF">HNQ36_000068</name>
</gene>
<comment type="caution">
    <text evidence="2">The sequence shown here is derived from an EMBL/GenBank/DDBJ whole genome shotgun (WGS) entry which is preliminary data.</text>
</comment>